<proteinExistence type="predicted"/>
<dbReference type="RefSeq" id="XP_003036250.1">
    <property type="nucleotide sequence ID" value="XM_003036204.1"/>
</dbReference>
<evidence type="ECO:0000256" key="1">
    <source>
        <dbReference type="SAM" id="MobiDB-lite"/>
    </source>
</evidence>
<sequence>MPPPLVSLLLRPPNRRRHARAPSASGSGGRGALPPYGEGYASVGCTLISFASTSRVRRRAIRGEGCPPRYGAPPSLPEVGRGLTCAWSSSLTTPWPECFRLDLAGGREEGGGPPPPLRRRRNGGIAYDGSRMMGGFEKRVPFLPYPHPPPRVKAISLAAAEESLEPEMEEDSTCK</sequence>
<keyword evidence="3" id="KW-1185">Reference proteome</keyword>
<feature type="compositionally biased region" description="Low complexity" evidence="1">
    <location>
        <begin position="1"/>
        <end position="12"/>
    </location>
</feature>
<dbReference type="HOGENOM" id="CLU_1533448_0_0_1"/>
<evidence type="ECO:0000313" key="2">
    <source>
        <dbReference type="EMBL" id="EFJ01348.1"/>
    </source>
</evidence>
<dbReference type="Proteomes" id="UP000007431">
    <property type="component" value="Unassembled WGS sequence"/>
</dbReference>
<protein>
    <submittedName>
        <fullName evidence="2">Uncharacterized protein</fullName>
    </submittedName>
</protein>
<gene>
    <name evidence="2" type="ORF">SCHCODRAFT_106140</name>
</gene>
<dbReference type="InParanoid" id="D8PTP1"/>
<name>D8PTP1_SCHCM</name>
<organism evidence="3">
    <name type="scientific">Schizophyllum commune (strain H4-8 / FGSC 9210)</name>
    <name type="common">Split gill fungus</name>
    <dbReference type="NCBI Taxonomy" id="578458"/>
    <lineage>
        <taxon>Eukaryota</taxon>
        <taxon>Fungi</taxon>
        <taxon>Dikarya</taxon>
        <taxon>Basidiomycota</taxon>
        <taxon>Agaricomycotina</taxon>
        <taxon>Agaricomycetes</taxon>
        <taxon>Agaricomycetidae</taxon>
        <taxon>Agaricales</taxon>
        <taxon>Schizophyllaceae</taxon>
        <taxon>Schizophyllum</taxon>
    </lineage>
</organism>
<feature type="non-terminal residue" evidence="2">
    <location>
        <position position="175"/>
    </location>
</feature>
<accession>D8PTP1</accession>
<dbReference type="VEuPathDB" id="FungiDB:SCHCODRAFT_02006037"/>
<dbReference type="KEGG" id="scm:SCHCO_02006037"/>
<feature type="region of interest" description="Disordered" evidence="1">
    <location>
        <begin position="1"/>
        <end position="32"/>
    </location>
</feature>
<reference evidence="2 3" key="1">
    <citation type="journal article" date="2010" name="Nat. Biotechnol.">
        <title>Genome sequence of the model mushroom Schizophyllum commune.</title>
        <authorList>
            <person name="Ohm R.A."/>
            <person name="de Jong J.F."/>
            <person name="Lugones L.G."/>
            <person name="Aerts A."/>
            <person name="Kothe E."/>
            <person name="Stajich J.E."/>
            <person name="de Vries R.P."/>
            <person name="Record E."/>
            <person name="Levasseur A."/>
            <person name="Baker S.E."/>
            <person name="Bartholomew K.A."/>
            <person name="Coutinho P.M."/>
            <person name="Erdmann S."/>
            <person name="Fowler T.J."/>
            <person name="Gathman A.C."/>
            <person name="Lombard V."/>
            <person name="Henrissat B."/>
            <person name="Knabe N."/>
            <person name="Kuees U."/>
            <person name="Lilly W.W."/>
            <person name="Lindquist E."/>
            <person name="Lucas S."/>
            <person name="Magnuson J.K."/>
            <person name="Piumi F."/>
            <person name="Raudaskoski M."/>
            <person name="Salamov A."/>
            <person name="Schmutz J."/>
            <person name="Schwarze F.W.M.R."/>
            <person name="vanKuyk P.A."/>
            <person name="Horton J.S."/>
            <person name="Grigoriev I.V."/>
            <person name="Woesten H.A.B."/>
        </authorList>
    </citation>
    <scope>NUCLEOTIDE SEQUENCE [LARGE SCALE GENOMIC DNA]</scope>
    <source>
        <strain evidence="3">H4-8 / FGSC 9210</strain>
    </source>
</reference>
<dbReference type="GeneID" id="9586788"/>
<dbReference type="AlphaFoldDB" id="D8PTP1"/>
<dbReference type="EMBL" id="GL377303">
    <property type="protein sequence ID" value="EFJ01348.1"/>
    <property type="molecule type" value="Genomic_DNA"/>
</dbReference>
<evidence type="ECO:0000313" key="3">
    <source>
        <dbReference type="Proteomes" id="UP000007431"/>
    </source>
</evidence>